<protein>
    <submittedName>
        <fullName evidence="1">Uncharacterized protein</fullName>
    </submittedName>
</protein>
<gene>
    <name evidence="1" type="ORF">DNL40_03410</name>
</gene>
<accession>A0A2W5WVC9</accession>
<evidence type="ECO:0000313" key="1">
    <source>
        <dbReference type="EMBL" id="PZR55419.1"/>
    </source>
</evidence>
<evidence type="ECO:0000313" key="2">
    <source>
        <dbReference type="Proteomes" id="UP000248783"/>
    </source>
</evidence>
<dbReference type="RefSeq" id="WP_111249783.1">
    <property type="nucleotide sequence ID" value="NZ_QKWH01000001.1"/>
</dbReference>
<sequence length="204" mass="20100">MPAAVVVIPATPLLVPGAAGGAEVLGGTRTAVRAALAPWAGAAGRGRGVAVLAAGCRARAGRLRPSLAGAGVADARVPLLASPATGLGAGERAGERDVAWDGVAGTGASVALLALADAGLDLAAHPVDVVEVPADAAGPQRAALPAALDRLGAADVVVAADLPAPGVDAVLEELARGWRCEEVVVTETGDHLPGRYRVQVRRPR</sequence>
<reference evidence="1 2" key="1">
    <citation type="submission" date="2018-06" db="EMBL/GenBank/DDBJ databases">
        <title>Whole genome sequencing of a novel hydrocarbon degrading bacterial strain, PW21 isolated from oil contaminated produced water sample.</title>
        <authorList>
            <person name="Nagkirti P."/>
            <person name="Shaikh A."/>
            <person name="Gowdaman V."/>
            <person name="Engineer A.E."/>
            <person name="Dagar S."/>
            <person name="Dhakephalkar P.K."/>
        </authorList>
    </citation>
    <scope>NUCLEOTIDE SEQUENCE [LARGE SCALE GENOMIC DNA]</scope>
    <source>
        <strain evidence="1 2">PW21</strain>
    </source>
</reference>
<comment type="caution">
    <text evidence="1">The sequence shown here is derived from an EMBL/GenBank/DDBJ whole genome shotgun (WGS) entry which is preliminary data.</text>
</comment>
<dbReference type="Proteomes" id="UP000248783">
    <property type="component" value="Unassembled WGS sequence"/>
</dbReference>
<proteinExistence type="predicted"/>
<dbReference type="EMBL" id="QKWH01000001">
    <property type="protein sequence ID" value="PZR55419.1"/>
    <property type="molecule type" value="Genomic_DNA"/>
</dbReference>
<dbReference type="AlphaFoldDB" id="A0A2W5WVC9"/>
<name>A0A2W5WVC9_9MICO</name>
<keyword evidence="2" id="KW-1185">Reference proteome</keyword>
<organism evidence="1 2">
    <name type="scientific">Xylanimonas oleitrophica</name>
    <dbReference type="NCBI Taxonomy" id="2607479"/>
    <lineage>
        <taxon>Bacteria</taxon>
        <taxon>Bacillati</taxon>
        <taxon>Actinomycetota</taxon>
        <taxon>Actinomycetes</taxon>
        <taxon>Micrococcales</taxon>
        <taxon>Promicromonosporaceae</taxon>
        <taxon>Xylanimonas</taxon>
    </lineage>
</organism>